<protein>
    <submittedName>
        <fullName evidence="3">Endopeptidase La</fullName>
    </submittedName>
</protein>
<gene>
    <name evidence="3" type="ORF">DEF21_03320</name>
</gene>
<dbReference type="Pfam" id="PF05362">
    <property type="entry name" value="Lon_C"/>
    <property type="match status" value="1"/>
</dbReference>
<accession>A0A358HQ85</accession>
<dbReference type="InterPro" id="IPR020568">
    <property type="entry name" value="Ribosomal_Su5_D2-typ_SF"/>
</dbReference>
<dbReference type="GO" id="GO:0004252">
    <property type="term" value="F:serine-type endopeptidase activity"/>
    <property type="evidence" value="ECO:0007669"/>
    <property type="project" value="InterPro"/>
</dbReference>
<dbReference type="PANTHER" id="PTHR10046">
    <property type="entry name" value="ATP DEPENDENT LON PROTEASE FAMILY MEMBER"/>
    <property type="match status" value="1"/>
</dbReference>
<dbReference type="GO" id="GO:0030163">
    <property type="term" value="P:protein catabolic process"/>
    <property type="evidence" value="ECO:0007669"/>
    <property type="project" value="InterPro"/>
</dbReference>
<reference evidence="3 4" key="1">
    <citation type="journal article" date="2018" name="Nat. Biotechnol.">
        <title>A standardized bacterial taxonomy based on genome phylogeny substantially revises the tree of life.</title>
        <authorList>
            <person name="Parks D.H."/>
            <person name="Chuvochina M."/>
            <person name="Waite D.W."/>
            <person name="Rinke C."/>
            <person name="Skarshewski A."/>
            <person name="Chaumeil P.A."/>
            <person name="Hugenholtz P."/>
        </authorList>
    </citation>
    <scope>NUCLEOTIDE SEQUENCE [LARGE SCALE GENOMIC DNA]</scope>
    <source>
        <strain evidence="3">UBA8707</strain>
    </source>
</reference>
<dbReference type="GO" id="GO:0004176">
    <property type="term" value="F:ATP-dependent peptidase activity"/>
    <property type="evidence" value="ECO:0007669"/>
    <property type="project" value="InterPro"/>
</dbReference>
<dbReference type="SUPFAM" id="SSF54211">
    <property type="entry name" value="Ribosomal protein S5 domain 2-like"/>
    <property type="match status" value="1"/>
</dbReference>
<organism evidence="3 4">
    <name type="scientific">Thalassospira lucentensis</name>
    <dbReference type="NCBI Taxonomy" id="168935"/>
    <lineage>
        <taxon>Bacteria</taxon>
        <taxon>Pseudomonadati</taxon>
        <taxon>Pseudomonadota</taxon>
        <taxon>Alphaproteobacteria</taxon>
        <taxon>Rhodospirillales</taxon>
        <taxon>Thalassospiraceae</taxon>
        <taxon>Thalassospira</taxon>
    </lineage>
</organism>
<feature type="non-terminal residue" evidence="3">
    <location>
        <position position="97"/>
    </location>
</feature>
<dbReference type="GO" id="GO:0005524">
    <property type="term" value="F:ATP binding"/>
    <property type="evidence" value="ECO:0007669"/>
    <property type="project" value="InterPro"/>
</dbReference>
<dbReference type="Gene3D" id="3.30.230.10">
    <property type="match status" value="1"/>
</dbReference>
<proteinExistence type="predicted"/>
<dbReference type="Proteomes" id="UP000264753">
    <property type="component" value="Unassembled WGS sequence"/>
</dbReference>
<feature type="domain" description="Lon proteolytic" evidence="2">
    <location>
        <begin position="43"/>
        <end position="97"/>
    </location>
</feature>
<dbReference type="GO" id="GO:0006508">
    <property type="term" value="P:proteolysis"/>
    <property type="evidence" value="ECO:0007669"/>
    <property type="project" value="InterPro"/>
</dbReference>
<comment type="caution">
    <text evidence="1">Lacks conserved residue(s) required for the propagation of feature annotation.</text>
</comment>
<dbReference type="InterPro" id="IPR014721">
    <property type="entry name" value="Ribsml_uS5_D2-typ_fold_subgr"/>
</dbReference>
<dbReference type="EMBL" id="DOOG01000028">
    <property type="protein sequence ID" value="HBU96924.1"/>
    <property type="molecule type" value="Genomic_DNA"/>
</dbReference>
<dbReference type="AlphaFoldDB" id="A0A358HQ85"/>
<dbReference type="RefSeq" id="WP_338116368.1">
    <property type="nucleotide sequence ID" value="NZ_DOOG01000028.1"/>
</dbReference>
<sequence>ARLARKATKRILLESIKSVRVTPRTLGKYAGIRKFRYGATEGEDQVGVVTGLAYTEFGGDLLQIESVTVPGKGNMKTTGKLGEVMTESIQAATSFVR</sequence>
<dbReference type="PROSITE" id="PS51786">
    <property type="entry name" value="LON_PROTEOLYTIC"/>
    <property type="match status" value="1"/>
</dbReference>
<dbReference type="InterPro" id="IPR027065">
    <property type="entry name" value="Lon_Prtase"/>
</dbReference>
<evidence type="ECO:0000259" key="2">
    <source>
        <dbReference type="PROSITE" id="PS51786"/>
    </source>
</evidence>
<evidence type="ECO:0000313" key="3">
    <source>
        <dbReference type="EMBL" id="HBU96924.1"/>
    </source>
</evidence>
<evidence type="ECO:0000256" key="1">
    <source>
        <dbReference type="PROSITE-ProRule" id="PRU01122"/>
    </source>
</evidence>
<dbReference type="InterPro" id="IPR008269">
    <property type="entry name" value="Lon_proteolytic"/>
</dbReference>
<name>A0A358HQ85_9PROT</name>
<feature type="non-terminal residue" evidence="3">
    <location>
        <position position="1"/>
    </location>
</feature>
<comment type="caution">
    <text evidence="3">The sequence shown here is derived from an EMBL/GenBank/DDBJ whole genome shotgun (WGS) entry which is preliminary data.</text>
</comment>
<evidence type="ECO:0000313" key="4">
    <source>
        <dbReference type="Proteomes" id="UP000264753"/>
    </source>
</evidence>